<dbReference type="EMBL" id="SMGJ01000003">
    <property type="protein sequence ID" value="TCK69998.1"/>
    <property type="molecule type" value="Genomic_DNA"/>
</dbReference>
<dbReference type="RefSeq" id="WP_132301550.1">
    <property type="nucleotide sequence ID" value="NZ_CP170642.1"/>
</dbReference>
<dbReference type="AlphaFoldDB" id="A0A4R1KXC3"/>
<keyword evidence="3" id="KW-1185">Reference proteome</keyword>
<reference evidence="2 3" key="1">
    <citation type="submission" date="2019-03" db="EMBL/GenBank/DDBJ databases">
        <title>Genomic Encyclopedia of Type Strains, Phase IV (KMG-IV): sequencing the most valuable type-strain genomes for metagenomic binning, comparative biology and taxonomic classification.</title>
        <authorList>
            <person name="Goeker M."/>
        </authorList>
    </citation>
    <scope>NUCLEOTIDE SEQUENCE [LARGE SCALE GENOMIC DNA]</scope>
    <source>
        <strain evidence="2 3">DSM 10053</strain>
    </source>
</reference>
<comment type="caution">
    <text evidence="2">The sequence shown here is derived from an EMBL/GenBank/DDBJ whole genome shotgun (WGS) entry which is preliminary data.</text>
</comment>
<feature type="transmembrane region" description="Helical" evidence="1">
    <location>
        <begin position="30"/>
        <end position="48"/>
    </location>
</feature>
<accession>A0A4R1KXC3</accession>
<keyword evidence="1" id="KW-0812">Transmembrane</keyword>
<name>A0A4R1KXC3_9PAST</name>
<evidence type="ECO:0000313" key="2">
    <source>
        <dbReference type="EMBL" id="TCK69998.1"/>
    </source>
</evidence>
<evidence type="ECO:0000256" key="1">
    <source>
        <dbReference type="SAM" id="Phobius"/>
    </source>
</evidence>
<proteinExistence type="predicted"/>
<dbReference type="Proteomes" id="UP000295496">
    <property type="component" value="Unassembled WGS sequence"/>
</dbReference>
<evidence type="ECO:0000313" key="3">
    <source>
        <dbReference type="Proteomes" id="UP000295496"/>
    </source>
</evidence>
<keyword evidence="1" id="KW-0472">Membrane</keyword>
<protein>
    <submittedName>
        <fullName evidence="2">Flp/Fap pilin component</fullName>
    </submittedName>
</protein>
<keyword evidence="1" id="KW-1133">Transmembrane helix</keyword>
<organism evidence="2 3">
    <name type="scientific">Lonepinella koalarum</name>
    <dbReference type="NCBI Taxonomy" id="53417"/>
    <lineage>
        <taxon>Bacteria</taxon>
        <taxon>Pseudomonadati</taxon>
        <taxon>Pseudomonadota</taxon>
        <taxon>Gammaproteobacteria</taxon>
        <taxon>Pasteurellales</taxon>
        <taxon>Pasteurellaceae</taxon>
        <taxon>Lonepinella</taxon>
    </lineage>
</organism>
<gene>
    <name evidence="2" type="ORF">EV692_1220</name>
</gene>
<sequence>MLSNLSSKIYFLVTEWLHDIKKDQTGVTTIEYGLIIFVIGLFLIAMLYSPNSFIVKLSDKLAVLSDTISDAVVDK</sequence>